<accession>A0A1J4MFK4</accession>
<dbReference type="InterPro" id="IPR006560">
    <property type="entry name" value="AWS_dom"/>
</dbReference>
<feature type="domain" description="AWS" evidence="9">
    <location>
        <begin position="49"/>
        <end position="98"/>
    </location>
</feature>
<comment type="caution">
    <text evidence="10">The sequence shown here is derived from an EMBL/GenBank/DDBJ whole genome shotgun (WGS) entry which is preliminary data.</text>
</comment>
<dbReference type="GO" id="GO:0032259">
    <property type="term" value="P:methylation"/>
    <property type="evidence" value="ECO:0007669"/>
    <property type="project" value="UniProtKB-KW"/>
</dbReference>
<dbReference type="SMART" id="SM00317">
    <property type="entry name" value="SET"/>
    <property type="match status" value="1"/>
</dbReference>
<feature type="domain" description="SET" evidence="8">
    <location>
        <begin position="105"/>
        <end position="273"/>
    </location>
</feature>
<dbReference type="Pfam" id="PF00856">
    <property type="entry name" value="SET"/>
    <property type="match status" value="1"/>
</dbReference>
<keyword evidence="3" id="KW-0158">Chromosome</keyword>
<dbReference type="Gene3D" id="2.170.270.10">
    <property type="entry name" value="SET domain"/>
    <property type="match status" value="1"/>
</dbReference>
<organism evidence="10 11">
    <name type="scientific">Cryptosporidium ubiquitum</name>
    <dbReference type="NCBI Taxonomy" id="857276"/>
    <lineage>
        <taxon>Eukaryota</taxon>
        <taxon>Sar</taxon>
        <taxon>Alveolata</taxon>
        <taxon>Apicomplexa</taxon>
        <taxon>Conoidasida</taxon>
        <taxon>Coccidia</taxon>
        <taxon>Eucoccidiorida</taxon>
        <taxon>Eimeriorina</taxon>
        <taxon>Cryptosporidiidae</taxon>
        <taxon>Cryptosporidium</taxon>
    </lineage>
</organism>
<dbReference type="VEuPathDB" id="CryptoDB:cubi_02273"/>
<evidence type="ECO:0000256" key="4">
    <source>
        <dbReference type="ARBA" id="ARBA00022603"/>
    </source>
</evidence>
<dbReference type="InterPro" id="IPR001214">
    <property type="entry name" value="SET_dom"/>
</dbReference>
<dbReference type="GO" id="GO:0005694">
    <property type="term" value="C:chromosome"/>
    <property type="evidence" value="ECO:0007669"/>
    <property type="project" value="UniProtKB-SubCell"/>
</dbReference>
<evidence type="ECO:0000256" key="7">
    <source>
        <dbReference type="ARBA" id="ARBA00023242"/>
    </source>
</evidence>
<evidence type="ECO:0000256" key="2">
    <source>
        <dbReference type="ARBA" id="ARBA00004286"/>
    </source>
</evidence>
<dbReference type="PROSITE" id="PS50280">
    <property type="entry name" value="SET"/>
    <property type="match status" value="1"/>
</dbReference>
<evidence type="ECO:0000313" key="10">
    <source>
        <dbReference type="EMBL" id="OII73042.1"/>
    </source>
</evidence>
<dbReference type="EMBL" id="LRBP01000017">
    <property type="protein sequence ID" value="OII73042.1"/>
    <property type="molecule type" value="Genomic_DNA"/>
</dbReference>
<dbReference type="GO" id="GO:0042054">
    <property type="term" value="F:histone methyltransferase activity"/>
    <property type="evidence" value="ECO:0007669"/>
    <property type="project" value="InterPro"/>
</dbReference>
<protein>
    <recommendedName>
        <fullName evidence="12">SET domain-containing protein</fullName>
    </recommendedName>
</protein>
<dbReference type="AlphaFoldDB" id="A0A1J4MFK4"/>
<evidence type="ECO:0008006" key="12">
    <source>
        <dbReference type="Google" id="ProtNLM"/>
    </source>
</evidence>
<gene>
    <name evidence="10" type="ORF">cubi_02273</name>
</gene>
<keyword evidence="7" id="KW-0539">Nucleus</keyword>
<keyword evidence="5" id="KW-0808">Transferase</keyword>
<dbReference type="GO" id="GO:0005634">
    <property type="term" value="C:nucleus"/>
    <property type="evidence" value="ECO:0007669"/>
    <property type="project" value="UniProtKB-SubCell"/>
</dbReference>
<dbReference type="OrthoDB" id="308383at2759"/>
<evidence type="ECO:0000256" key="1">
    <source>
        <dbReference type="ARBA" id="ARBA00004123"/>
    </source>
</evidence>
<sequence>MSFQTTNDQSKTKNISSLTRFENNQLFPENRYLSKRILELGTGLIPLINNSEKCSCEKTCADFCFNRLNHQECNRSICGLSDHLHDVYCNNRPFLRFKNQKTKKYVVEYFRLPIKRENRNSNTEHLKDNNSQHLTRLILLDKVSKGELIIECMGEILTDSDVRDRYQKYFELKKRGDENVMNYSFEKTASAPDRLFCLVENFVYLDMTQIGNEAKHIRHSCNPNSQAEVWISRPNSHFQKARLRNEYTLSWLRMGIFALKDIEKGTEITIDYENLMSRCTPDLVKKSEDPIRFLGLLKCNCNFENCRKSIGTRKIHEAIEFSEFLIPTANKKRRKDLNTISISREQLEPDSFSYNKKSLDSFLFLREKIIEDQKIWKEQQIRKRPKKATQRTLNIFETDKRQMIEAQNLILNLHSNNFFDPSNKLPLWHLFSSLCWQGYHDHQECCNKHIIHNDWWVKFKEMNESKNKVCKMNFVKLERPRRSCSNNFGTSIKRNEKFFRACSLNQIRRTSVFLHIMSHPWLLALNNLTNIDIELGKDWKILLARTIDLGRWTIIQKLSFFFNKYKITDEDLSWPIIDQGLGDDEKCTVCSCHGTLLSCDICSKSIHKSCLKKCNQFIASSSFCLPNWFSRNKIGKESYFKELLDYFCRSENSAKTNNICLNKKNNKTKITVIYNPKYSTNNFKFDSTNKQDHQSNLFICHKCSNSAHTNFWLKLKGREKRVISKNAMKIRFSRAYQSNFYMQDNKQIFQDRIEKGIKANKKQVNNNNSQKYNAIRSARLMISHLFIWRQKNSTFKMPKDSQIFSELSRNFKSKRTIDTRWDTLNLISDYSRKDHIITNNSQQKTTSPSELNLPNRLSISTQDNCQIINSISIEEFIDSLRK</sequence>
<dbReference type="GeneID" id="39979064"/>
<evidence type="ECO:0000259" key="9">
    <source>
        <dbReference type="PROSITE" id="PS51215"/>
    </source>
</evidence>
<dbReference type="CDD" id="cd10529">
    <property type="entry name" value="SET_SETD5-like"/>
    <property type="match status" value="1"/>
</dbReference>
<comment type="subcellular location">
    <subcellularLocation>
        <location evidence="2">Chromosome</location>
    </subcellularLocation>
    <subcellularLocation>
        <location evidence="1">Nucleus</location>
    </subcellularLocation>
</comment>
<evidence type="ECO:0000256" key="6">
    <source>
        <dbReference type="ARBA" id="ARBA00022691"/>
    </source>
</evidence>
<dbReference type="Proteomes" id="UP000186176">
    <property type="component" value="Unassembled WGS sequence"/>
</dbReference>
<dbReference type="InterPro" id="IPR046341">
    <property type="entry name" value="SET_dom_sf"/>
</dbReference>
<evidence type="ECO:0000259" key="8">
    <source>
        <dbReference type="PROSITE" id="PS50280"/>
    </source>
</evidence>
<keyword evidence="11" id="KW-1185">Reference proteome</keyword>
<dbReference type="InterPro" id="IPR050777">
    <property type="entry name" value="SET2_Histone-Lys_MeTrsfase"/>
</dbReference>
<dbReference type="PROSITE" id="PS51215">
    <property type="entry name" value="AWS"/>
    <property type="match status" value="1"/>
</dbReference>
<dbReference type="PANTHER" id="PTHR22884">
    <property type="entry name" value="SET DOMAIN PROTEINS"/>
    <property type="match status" value="1"/>
</dbReference>
<evidence type="ECO:0000256" key="5">
    <source>
        <dbReference type="ARBA" id="ARBA00022679"/>
    </source>
</evidence>
<evidence type="ECO:0000313" key="11">
    <source>
        <dbReference type="Proteomes" id="UP000186176"/>
    </source>
</evidence>
<dbReference type="RefSeq" id="XP_028874406.1">
    <property type="nucleotide sequence ID" value="XM_029019285.1"/>
</dbReference>
<keyword evidence="4" id="KW-0489">Methyltransferase</keyword>
<keyword evidence="6" id="KW-0949">S-adenosyl-L-methionine</keyword>
<evidence type="ECO:0000256" key="3">
    <source>
        <dbReference type="ARBA" id="ARBA00022454"/>
    </source>
</evidence>
<reference evidence="10 11" key="1">
    <citation type="submission" date="2016-10" db="EMBL/GenBank/DDBJ databases">
        <title>Reductive evolution of mitochondrial metabolism and differential evolution of invasion-related proteins in Cryptosporidium.</title>
        <authorList>
            <person name="Liu S."/>
            <person name="Roellig D.M."/>
            <person name="Guo Y."/>
            <person name="Li N."/>
            <person name="Frace M.A."/>
            <person name="Tang K."/>
            <person name="Zhang L."/>
            <person name="Feng Y."/>
            <person name="Xiao L."/>
        </authorList>
    </citation>
    <scope>NUCLEOTIDE SEQUENCE [LARGE SCALE GENOMIC DNA]</scope>
    <source>
        <strain evidence="10">39726</strain>
    </source>
</reference>
<proteinExistence type="predicted"/>
<dbReference type="SUPFAM" id="SSF82199">
    <property type="entry name" value="SET domain"/>
    <property type="match status" value="1"/>
</dbReference>
<name>A0A1J4MFK4_9CRYT</name>